<feature type="transmembrane region" description="Helical" evidence="7">
    <location>
        <begin position="353"/>
        <end position="373"/>
    </location>
</feature>
<keyword evidence="11" id="KW-1185">Reference proteome</keyword>
<keyword evidence="10" id="KW-0449">Lipoprotein</keyword>
<name>A0A377GYZ0_9FUSO</name>
<protein>
    <submittedName>
        <fullName evidence="10">Lipoprotein-releasing system transmembrane protein lolE</fullName>
    </submittedName>
</protein>
<proteinExistence type="inferred from homology"/>
<accession>A0A377GYZ0</accession>
<keyword evidence="4 7" id="KW-0812">Transmembrane</keyword>
<dbReference type="InterPro" id="IPR025857">
    <property type="entry name" value="MacB_PCD"/>
</dbReference>
<keyword evidence="5 7" id="KW-1133">Transmembrane helix</keyword>
<dbReference type="AlphaFoldDB" id="A0A377GYZ0"/>
<feature type="transmembrane region" description="Helical" evidence="7">
    <location>
        <begin position="298"/>
        <end position="327"/>
    </location>
</feature>
<dbReference type="Pfam" id="PF02687">
    <property type="entry name" value="FtsX"/>
    <property type="match status" value="1"/>
</dbReference>
<evidence type="ECO:0000259" key="9">
    <source>
        <dbReference type="Pfam" id="PF12704"/>
    </source>
</evidence>
<reference evidence="10 11" key="1">
    <citation type="submission" date="2018-06" db="EMBL/GenBank/DDBJ databases">
        <authorList>
            <consortium name="Pathogen Informatics"/>
            <person name="Doyle S."/>
        </authorList>
    </citation>
    <scope>NUCLEOTIDE SEQUENCE [LARGE SCALE GENOMIC DNA]</scope>
    <source>
        <strain evidence="10 11">NCTC10723</strain>
    </source>
</reference>
<gene>
    <name evidence="10" type="primary">lolE</name>
    <name evidence="10" type="ORF">NCTC10723_01264</name>
</gene>
<dbReference type="InterPro" id="IPR003838">
    <property type="entry name" value="ABC3_permease_C"/>
</dbReference>
<dbReference type="Proteomes" id="UP000255328">
    <property type="component" value="Unassembled WGS sequence"/>
</dbReference>
<evidence type="ECO:0000256" key="7">
    <source>
        <dbReference type="SAM" id="Phobius"/>
    </source>
</evidence>
<feature type="transmembrane region" description="Helical" evidence="7">
    <location>
        <begin position="253"/>
        <end position="277"/>
    </location>
</feature>
<sequence>MIEFFIAKKHIIERKKQSLISVVGITIGVVVLMVSIGIANGLDKNMINSILSVTSHIMVSNGEKISNYKDIKRDIEKIEGVKGAVPSISTQGIFKYSGVYGGYVSGVKIEGYDLESAKKAMDLGKKIVAGNISSDKINGILIGKELFNSIGAKIGDKVSIISSENKEIKFEIEGVFQSGYYDYDINMVILPLKAVQYLTYGEDVSSKIDVTLFNPYRAPEVSDKIMAVTGIYSRTWGEMNRNLLSALSLEKTVMILVFSLIVVIAGFVVWVTLNMLVREKIKDIGIMRAMGFSKKNIMKIFLIQGMILGGIGIAIGTLISLTFLWYIKNNTLDFITSIYYITKIPVEISFKEIIIIIGANFGIIFISSIFPAYRGAKMETVEALRHE</sequence>
<dbReference type="GO" id="GO:0098797">
    <property type="term" value="C:plasma membrane protein complex"/>
    <property type="evidence" value="ECO:0007669"/>
    <property type="project" value="TreeGrafter"/>
</dbReference>
<feature type="transmembrane region" description="Helical" evidence="7">
    <location>
        <begin position="20"/>
        <end position="42"/>
    </location>
</feature>
<evidence type="ECO:0000256" key="6">
    <source>
        <dbReference type="ARBA" id="ARBA00023136"/>
    </source>
</evidence>
<feature type="domain" description="MacB-like periplasmic core" evidence="9">
    <location>
        <begin position="18"/>
        <end position="226"/>
    </location>
</feature>
<dbReference type="InterPro" id="IPR051447">
    <property type="entry name" value="Lipoprotein-release_system"/>
</dbReference>
<evidence type="ECO:0000256" key="3">
    <source>
        <dbReference type="ARBA" id="ARBA00022475"/>
    </source>
</evidence>
<evidence type="ECO:0000256" key="5">
    <source>
        <dbReference type="ARBA" id="ARBA00022989"/>
    </source>
</evidence>
<evidence type="ECO:0000259" key="8">
    <source>
        <dbReference type="Pfam" id="PF02687"/>
    </source>
</evidence>
<keyword evidence="3" id="KW-1003">Cell membrane</keyword>
<comment type="similarity">
    <text evidence="2">Belongs to the ABC-4 integral membrane protein family. LolC/E subfamily.</text>
</comment>
<dbReference type="RefSeq" id="WP_115270441.1">
    <property type="nucleotide sequence ID" value="NZ_UGGU01000003.1"/>
</dbReference>
<feature type="domain" description="ABC3 transporter permease C-terminal" evidence="8">
    <location>
        <begin position="256"/>
        <end position="379"/>
    </location>
</feature>
<keyword evidence="6 7" id="KW-0472">Membrane</keyword>
<dbReference type="Pfam" id="PF12704">
    <property type="entry name" value="MacB_PCD"/>
    <property type="match status" value="1"/>
</dbReference>
<dbReference type="PANTHER" id="PTHR30489:SF0">
    <property type="entry name" value="LIPOPROTEIN-RELEASING SYSTEM TRANSMEMBRANE PROTEIN LOLE"/>
    <property type="match status" value="1"/>
</dbReference>
<comment type="subcellular location">
    <subcellularLocation>
        <location evidence="1">Cell membrane</location>
        <topology evidence="1">Multi-pass membrane protein</topology>
    </subcellularLocation>
</comment>
<evidence type="ECO:0000256" key="1">
    <source>
        <dbReference type="ARBA" id="ARBA00004651"/>
    </source>
</evidence>
<organism evidence="10 11">
    <name type="scientific">Fusobacterium necrogenes</name>
    <dbReference type="NCBI Taxonomy" id="858"/>
    <lineage>
        <taxon>Bacteria</taxon>
        <taxon>Fusobacteriati</taxon>
        <taxon>Fusobacteriota</taxon>
        <taxon>Fusobacteriia</taxon>
        <taxon>Fusobacteriales</taxon>
        <taxon>Fusobacteriaceae</taxon>
        <taxon>Fusobacterium</taxon>
    </lineage>
</organism>
<evidence type="ECO:0000313" key="11">
    <source>
        <dbReference type="Proteomes" id="UP000255328"/>
    </source>
</evidence>
<dbReference type="GO" id="GO:0044874">
    <property type="term" value="P:lipoprotein localization to outer membrane"/>
    <property type="evidence" value="ECO:0007669"/>
    <property type="project" value="TreeGrafter"/>
</dbReference>
<dbReference type="EMBL" id="UGGU01000003">
    <property type="protein sequence ID" value="STO31804.1"/>
    <property type="molecule type" value="Genomic_DNA"/>
</dbReference>
<evidence type="ECO:0000313" key="10">
    <source>
        <dbReference type="EMBL" id="STO31804.1"/>
    </source>
</evidence>
<evidence type="ECO:0000256" key="2">
    <source>
        <dbReference type="ARBA" id="ARBA00005236"/>
    </source>
</evidence>
<dbReference type="OrthoDB" id="9808461at2"/>
<evidence type="ECO:0000256" key="4">
    <source>
        <dbReference type="ARBA" id="ARBA00022692"/>
    </source>
</evidence>
<dbReference type="PANTHER" id="PTHR30489">
    <property type="entry name" value="LIPOPROTEIN-RELEASING SYSTEM TRANSMEMBRANE PROTEIN LOLE"/>
    <property type="match status" value="1"/>
</dbReference>